<feature type="transmembrane region" description="Helical" evidence="1">
    <location>
        <begin position="285"/>
        <end position="307"/>
    </location>
</feature>
<comment type="caution">
    <text evidence="3">The sequence shown here is derived from an EMBL/GenBank/DDBJ whole genome shotgun (WGS) entry which is preliminary data.</text>
</comment>
<dbReference type="EMBL" id="JACAZI010000009">
    <property type="protein sequence ID" value="KAF7351889.1"/>
    <property type="molecule type" value="Genomic_DNA"/>
</dbReference>
<sequence>MESRRRRIRRCTSNPRTLTKGCIRSLMIFWKDDNPGTYITSHNAPLLLPFDIPGRPQSNQRAPMAEKANNTLRARRGIRRPICSTCQTLKIRCEYRNLEDDCEQCKRKGSRCRYFQSAAPDTVEVILEADIQPGRRPLTRRLALKILSNCTPYSALEAATSDAECEQVIKTLKSEWLTIFRWVVPALGTMDIALLVIDPQSVFTIDLVSRRAIAASSAATLLGFFSDLWFLGRYYSLQPKMFMTQTKDVYGSYAFFSLSARLPSLAVLISILALSVFIGRVAYQVLPAFVIVLGVVFAVVMILQYIVRGSEVFYCSIAQALSTVGGWMQHLRNKARNAVRNESDLPTNGIPAESNGR</sequence>
<evidence type="ECO:0000313" key="4">
    <source>
        <dbReference type="Proteomes" id="UP000620124"/>
    </source>
</evidence>
<organism evidence="3 4">
    <name type="scientific">Mycena venus</name>
    <dbReference type="NCBI Taxonomy" id="2733690"/>
    <lineage>
        <taxon>Eukaryota</taxon>
        <taxon>Fungi</taxon>
        <taxon>Dikarya</taxon>
        <taxon>Basidiomycota</taxon>
        <taxon>Agaricomycotina</taxon>
        <taxon>Agaricomycetes</taxon>
        <taxon>Agaricomycetidae</taxon>
        <taxon>Agaricales</taxon>
        <taxon>Marasmiineae</taxon>
        <taxon>Mycenaceae</taxon>
        <taxon>Mycena</taxon>
    </lineage>
</organism>
<evidence type="ECO:0000256" key="1">
    <source>
        <dbReference type="SAM" id="Phobius"/>
    </source>
</evidence>
<dbReference type="GO" id="GO:0008270">
    <property type="term" value="F:zinc ion binding"/>
    <property type="evidence" value="ECO:0007669"/>
    <property type="project" value="InterPro"/>
</dbReference>
<dbReference type="OrthoDB" id="2642524at2759"/>
<dbReference type="Proteomes" id="UP000620124">
    <property type="component" value="Unassembled WGS sequence"/>
</dbReference>
<accession>A0A8H6Y4S2</accession>
<reference evidence="3" key="1">
    <citation type="submission" date="2020-05" db="EMBL/GenBank/DDBJ databases">
        <title>Mycena genomes resolve the evolution of fungal bioluminescence.</title>
        <authorList>
            <person name="Tsai I.J."/>
        </authorList>
    </citation>
    <scope>NUCLEOTIDE SEQUENCE</scope>
    <source>
        <strain evidence="3">CCC161011</strain>
    </source>
</reference>
<feature type="transmembrane region" description="Helical" evidence="1">
    <location>
        <begin position="212"/>
        <end position="232"/>
    </location>
</feature>
<keyword evidence="1" id="KW-0812">Transmembrane</keyword>
<dbReference type="GO" id="GO:0000981">
    <property type="term" value="F:DNA-binding transcription factor activity, RNA polymerase II-specific"/>
    <property type="evidence" value="ECO:0007669"/>
    <property type="project" value="InterPro"/>
</dbReference>
<feature type="transmembrane region" description="Helical" evidence="1">
    <location>
        <begin position="179"/>
        <end position="197"/>
    </location>
</feature>
<dbReference type="PROSITE" id="PS50048">
    <property type="entry name" value="ZN2_CY6_FUNGAL_2"/>
    <property type="match status" value="1"/>
</dbReference>
<evidence type="ECO:0000259" key="2">
    <source>
        <dbReference type="PROSITE" id="PS50048"/>
    </source>
</evidence>
<dbReference type="AlphaFoldDB" id="A0A8H6Y4S2"/>
<gene>
    <name evidence="3" type="ORF">MVEN_01150600</name>
</gene>
<evidence type="ECO:0000313" key="3">
    <source>
        <dbReference type="EMBL" id="KAF7351889.1"/>
    </source>
</evidence>
<protein>
    <recommendedName>
        <fullName evidence="2">Zn(2)-C6 fungal-type domain-containing protein</fullName>
    </recommendedName>
</protein>
<feature type="domain" description="Zn(2)-C6 fungal-type" evidence="2">
    <location>
        <begin position="82"/>
        <end position="114"/>
    </location>
</feature>
<keyword evidence="4" id="KW-1185">Reference proteome</keyword>
<feature type="transmembrane region" description="Helical" evidence="1">
    <location>
        <begin position="253"/>
        <end position="279"/>
    </location>
</feature>
<keyword evidence="1" id="KW-1133">Transmembrane helix</keyword>
<keyword evidence="1" id="KW-0472">Membrane</keyword>
<name>A0A8H6Y4S2_9AGAR</name>
<dbReference type="InterPro" id="IPR001138">
    <property type="entry name" value="Zn2Cys6_DnaBD"/>
</dbReference>
<proteinExistence type="predicted"/>